<dbReference type="PANTHER" id="PTHR45934">
    <property type="entry name" value="FAD/NAD(P)-BINDING OXIDOREDUCTASE FAMILY PROTEIN"/>
    <property type="match status" value="1"/>
</dbReference>
<dbReference type="PANTHER" id="PTHR45934:SF1">
    <property type="entry name" value="OS04G0423100 PROTEIN"/>
    <property type="match status" value="1"/>
</dbReference>
<proteinExistence type="predicted"/>
<evidence type="ECO:0000256" key="2">
    <source>
        <dbReference type="ARBA" id="ARBA00023033"/>
    </source>
</evidence>
<dbReference type="EMBL" id="PGOL01003424">
    <property type="protein sequence ID" value="PKI41273.1"/>
    <property type="molecule type" value="Genomic_DNA"/>
</dbReference>
<keyword evidence="1" id="KW-0560">Oxidoreductase</keyword>
<protein>
    <submittedName>
        <fullName evidence="4">Uncharacterized protein</fullName>
    </submittedName>
</protein>
<keyword evidence="5" id="KW-1185">Reference proteome</keyword>
<name>A0A2I0IBT6_PUNGR</name>
<accession>A0A2I0IBT6</accession>
<dbReference type="STRING" id="22663.A0A2I0IBT6"/>
<gene>
    <name evidence="4" type="ORF">CRG98_038335</name>
</gene>
<dbReference type="Proteomes" id="UP000233551">
    <property type="component" value="Unassembled WGS sequence"/>
</dbReference>
<sequence length="162" mass="17311">MNCLQILSASLQGSPPLSPETLKLGPPVHSGRAAVRGLSVLSEGHGLDLSIEQFVDVSKRAGMIPLNDKEIYWFFVCKTSPKVVPINFYNFTKYSIQVGGEVGWGGWRERDKRATEGDGAVVAGIEATTFLNCRSFSLTKEKEGGGGAPGPGHYCPGDADNP</sequence>
<evidence type="ECO:0000256" key="3">
    <source>
        <dbReference type="SAM" id="MobiDB-lite"/>
    </source>
</evidence>
<dbReference type="AlphaFoldDB" id="A0A2I0IBT6"/>
<evidence type="ECO:0000256" key="1">
    <source>
        <dbReference type="ARBA" id="ARBA00023002"/>
    </source>
</evidence>
<reference evidence="4 5" key="1">
    <citation type="submission" date="2017-11" db="EMBL/GenBank/DDBJ databases">
        <title>De-novo sequencing of pomegranate (Punica granatum L.) genome.</title>
        <authorList>
            <person name="Akparov Z."/>
            <person name="Amiraslanov A."/>
            <person name="Hajiyeva S."/>
            <person name="Abbasov M."/>
            <person name="Kaur K."/>
            <person name="Hamwieh A."/>
            <person name="Solovyev V."/>
            <person name="Salamov A."/>
            <person name="Braich B."/>
            <person name="Kosarev P."/>
            <person name="Mahmoud A."/>
            <person name="Hajiyev E."/>
            <person name="Babayeva S."/>
            <person name="Izzatullayeva V."/>
            <person name="Mammadov A."/>
            <person name="Mammadov A."/>
            <person name="Sharifova S."/>
            <person name="Ojaghi J."/>
            <person name="Eynullazada K."/>
            <person name="Bayramov B."/>
            <person name="Abdulazimova A."/>
            <person name="Shahmuradov I."/>
        </authorList>
    </citation>
    <scope>NUCLEOTIDE SEQUENCE [LARGE SCALE GENOMIC DNA]</scope>
    <source>
        <strain evidence="5">cv. AG2017</strain>
        <tissue evidence="4">Leaf</tissue>
    </source>
</reference>
<feature type="region of interest" description="Disordered" evidence="3">
    <location>
        <begin position="141"/>
        <end position="162"/>
    </location>
</feature>
<dbReference type="InterPro" id="IPR044560">
    <property type="entry name" value="MOase"/>
</dbReference>
<dbReference type="GO" id="GO:0004497">
    <property type="term" value="F:monooxygenase activity"/>
    <property type="evidence" value="ECO:0007669"/>
    <property type="project" value="UniProtKB-KW"/>
</dbReference>
<evidence type="ECO:0000313" key="4">
    <source>
        <dbReference type="EMBL" id="PKI41273.1"/>
    </source>
</evidence>
<dbReference type="Gene3D" id="3.30.9.30">
    <property type="match status" value="1"/>
</dbReference>
<comment type="caution">
    <text evidence="4">The sequence shown here is derived from an EMBL/GenBank/DDBJ whole genome shotgun (WGS) entry which is preliminary data.</text>
</comment>
<organism evidence="4 5">
    <name type="scientific">Punica granatum</name>
    <name type="common">Pomegranate</name>
    <dbReference type="NCBI Taxonomy" id="22663"/>
    <lineage>
        <taxon>Eukaryota</taxon>
        <taxon>Viridiplantae</taxon>
        <taxon>Streptophyta</taxon>
        <taxon>Embryophyta</taxon>
        <taxon>Tracheophyta</taxon>
        <taxon>Spermatophyta</taxon>
        <taxon>Magnoliopsida</taxon>
        <taxon>eudicotyledons</taxon>
        <taxon>Gunneridae</taxon>
        <taxon>Pentapetalae</taxon>
        <taxon>rosids</taxon>
        <taxon>malvids</taxon>
        <taxon>Myrtales</taxon>
        <taxon>Lythraceae</taxon>
        <taxon>Punica</taxon>
    </lineage>
</organism>
<keyword evidence="2" id="KW-0503">Monooxygenase</keyword>
<evidence type="ECO:0000313" key="5">
    <source>
        <dbReference type="Proteomes" id="UP000233551"/>
    </source>
</evidence>
<feature type="compositionally biased region" description="Low complexity" evidence="3">
    <location>
        <begin position="151"/>
        <end position="162"/>
    </location>
</feature>